<keyword evidence="2" id="KW-0805">Transcription regulation</keyword>
<evidence type="ECO:0000256" key="4">
    <source>
        <dbReference type="ARBA" id="ARBA00023163"/>
    </source>
</evidence>
<dbReference type="Gene3D" id="3.30.450.40">
    <property type="match status" value="1"/>
</dbReference>
<dbReference type="SUPFAM" id="SSF55781">
    <property type="entry name" value="GAF domain-like"/>
    <property type="match status" value="1"/>
</dbReference>
<protein>
    <recommendedName>
        <fullName evidence="5">Heat-inducible transcription repressor HrcA C-terminal domain-containing protein</fullName>
    </recommendedName>
</protein>
<keyword evidence="1" id="KW-0678">Repressor</keyword>
<evidence type="ECO:0000256" key="1">
    <source>
        <dbReference type="ARBA" id="ARBA00022491"/>
    </source>
</evidence>
<dbReference type="Pfam" id="PF01628">
    <property type="entry name" value="HrcA"/>
    <property type="match status" value="1"/>
</dbReference>
<dbReference type="InterPro" id="IPR002571">
    <property type="entry name" value="HrcA"/>
</dbReference>
<evidence type="ECO:0000256" key="2">
    <source>
        <dbReference type="ARBA" id="ARBA00023015"/>
    </source>
</evidence>
<keyword evidence="4" id="KW-0804">Transcription</keyword>
<evidence type="ECO:0000313" key="7">
    <source>
        <dbReference type="Proteomes" id="UP000179245"/>
    </source>
</evidence>
<dbReference type="PANTHER" id="PTHR34824:SF1">
    <property type="entry name" value="HEAT-INDUCIBLE TRANSCRIPTION REPRESSOR HRCA"/>
    <property type="match status" value="1"/>
</dbReference>
<dbReference type="InterPro" id="IPR036388">
    <property type="entry name" value="WH-like_DNA-bd_sf"/>
</dbReference>
<comment type="caution">
    <text evidence="6">The sequence shown here is derived from an EMBL/GenBank/DDBJ whole genome shotgun (WGS) entry which is preliminary data.</text>
</comment>
<evidence type="ECO:0000313" key="6">
    <source>
        <dbReference type="EMBL" id="OHA61978.1"/>
    </source>
</evidence>
<evidence type="ECO:0000256" key="3">
    <source>
        <dbReference type="ARBA" id="ARBA00023016"/>
    </source>
</evidence>
<dbReference type="AlphaFoldDB" id="A0A1G2QNC9"/>
<dbReference type="SUPFAM" id="SSF46785">
    <property type="entry name" value="Winged helix' DNA-binding domain"/>
    <property type="match status" value="1"/>
</dbReference>
<dbReference type="Proteomes" id="UP000179245">
    <property type="component" value="Unassembled WGS sequence"/>
</dbReference>
<dbReference type="Gene3D" id="1.10.10.10">
    <property type="entry name" value="Winged helix-like DNA-binding domain superfamily/Winged helix DNA-binding domain"/>
    <property type="match status" value="1"/>
</dbReference>
<accession>A0A1G2QNC9</accession>
<dbReference type="InterPro" id="IPR036390">
    <property type="entry name" value="WH_DNA-bd_sf"/>
</dbReference>
<dbReference type="GO" id="GO:0003677">
    <property type="term" value="F:DNA binding"/>
    <property type="evidence" value="ECO:0007669"/>
    <property type="project" value="InterPro"/>
</dbReference>
<dbReference type="PANTHER" id="PTHR34824">
    <property type="entry name" value="HEAT-INDUCIBLE TRANSCRIPTION REPRESSOR HRCA"/>
    <property type="match status" value="1"/>
</dbReference>
<dbReference type="EMBL" id="MHTO01000025">
    <property type="protein sequence ID" value="OHA61978.1"/>
    <property type="molecule type" value="Genomic_DNA"/>
</dbReference>
<organism evidence="6 7">
    <name type="scientific">Candidatus Wildermuthbacteria bacterium GWA2_46_15</name>
    <dbReference type="NCBI Taxonomy" id="1802443"/>
    <lineage>
        <taxon>Bacteria</taxon>
        <taxon>Candidatus Wildermuthiibacteriota</taxon>
    </lineage>
</organism>
<evidence type="ECO:0000259" key="5">
    <source>
        <dbReference type="Pfam" id="PF01628"/>
    </source>
</evidence>
<dbReference type="STRING" id="1802443.A2117_00235"/>
<dbReference type="InterPro" id="IPR021153">
    <property type="entry name" value="HrcA_C"/>
</dbReference>
<reference evidence="6 7" key="1">
    <citation type="journal article" date="2016" name="Nat. Commun.">
        <title>Thousands of microbial genomes shed light on interconnected biogeochemical processes in an aquifer system.</title>
        <authorList>
            <person name="Anantharaman K."/>
            <person name="Brown C.T."/>
            <person name="Hug L.A."/>
            <person name="Sharon I."/>
            <person name="Castelle C.J."/>
            <person name="Probst A.J."/>
            <person name="Thomas B.C."/>
            <person name="Singh A."/>
            <person name="Wilkins M.J."/>
            <person name="Karaoz U."/>
            <person name="Brodie E.L."/>
            <person name="Williams K.H."/>
            <person name="Hubbard S.S."/>
            <person name="Banfield J.F."/>
        </authorList>
    </citation>
    <scope>NUCLEOTIDE SEQUENCE [LARGE SCALE GENOMIC DNA]</scope>
</reference>
<name>A0A1G2QNC9_9BACT</name>
<keyword evidence="3" id="KW-0346">Stress response</keyword>
<dbReference type="InterPro" id="IPR029016">
    <property type="entry name" value="GAF-like_dom_sf"/>
</dbReference>
<feature type="domain" description="Heat-inducible transcription repressor HrcA C-terminal" evidence="5">
    <location>
        <begin position="98"/>
        <end position="228"/>
    </location>
</feature>
<proteinExistence type="predicted"/>
<sequence>MELTERQKLILGRTVEEYIDSANPISSGELSKKHDFGICTAMIRIEMERLEDEGFLFHPFISAGRMPTDKGYRFFVDHLLENKKQNFKFKEEELAKEVRQVKGEVKDYFKTIQELTKIVSEFTSSLALSYLPEKELSLKEGWGEAVKEPEFSDSKSFENFIGLVESWEREVIPELNLSSQIEVFIGQENPSPKAKDFTIIASRCSFPEDKEGILVIFGPKRMTYNKNIWTLNSITKLLLED</sequence>
<gene>
    <name evidence="6" type="ORF">A2117_00235</name>
</gene>
<dbReference type="GO" id="GO:0045892">
    <property type="term" value="P:negative regulation of DNA-templated transcription"/>
    <property type="evidence" value="ECO:0007669"/>
    <property type="project" value="TreeGrafter"/>
</dbReference>